<gene>
    <name evidence="1" type="ORF">Bhyg_11115</name>
</gene>
<dbReference type="Proteomes" id="UP001151699">
    <property type="component" value="Chromosome X"/>
</dbReference>
<accession>A0A9Q0MUX8</accession>
<keyword evidence="2" id="KW-1185">Reference proteome</keyword>
<dbReference type="EMBL" id="WJQU01000003">
    <property type="protein sequence ID" value="KAJ6638380.1"/>
    <property type="molecule type" value="Genomic_DNA"/>
</dbReference>
<protein>
    <submittedName>
        <fullName evidence="1">Uncharacterized protein</fullName>
    </submittedName>
</protein>
<evidence type="ECO:0000313" key="1">
    <source>
        <dbReference type="EMBL" id="KAJ6638380.1"/>
    </source>
</evidence>
<name>A0A9Q0MUX8_9DIPT</name>
<organism evidence="1 2">
    <name type="scientific">Pseudolycoriella hygida</name>
    <dbReference type="NCBI Taxonomy" id="35572"/>
    <lineage>
        <taxon>Eukaryota</taxon>
        <taxon>Metazoa</taxon>
        <taxon>Ecdysozoa</taxon>
        <taxon>Arthropoda</taxon>
        <taxon>Hexapoda</taxon>
        <taxon>Insecta</taxon>
        <taxon>Pterygota</taxon>
        <taxon>Neoptera</taxon>
        <taxon>Endopterygota</taxon>
        <taxon>Diptera</taxon>
        <taxon>Nematocera</taxon>
        <taxon>Sciaroidea</taxon>
        <taxon>Sciaridae</taxon>
        <taxon>Pseudolycoriella</taxon>
    </lineage>
</organism>
<dbReference type="AlphaFoldDB" id="A0A9Q0MUX8"/>
<comment type="caution">
    <text evidence="1">The sequence shown here is derived from an EMBL/GenBank/DDBJ whole genome shotgun (WGS) entry which is preliminary data.</text>
</comment>
<sequence length="16" mass="1832">MSSAGNFRKAVEPKFY</sequence>
<proteinExistence type="predicted"/>
<reference evidence="1" key="1">
    <citation type="submission" date="2022-07" db="EMBL/GenBank/DDBJ databases">
        <authorList>
            <person name="Trinca V."/>
            <person name="Uliana J.V.C."/>
            <person name="Torres T.T."/>
            <person name="Ward R.J."/>
            <person name="Monesi N."/>
        </authorList>
    </citation>
    <scope>NUCLEOTIDE SEQUENCE</scope>
    <source>
        <strain evidence="1">HSMRA1968</strain>
        <tissue evidence="1">Whole embryos</tissue>
    </source>
</reference>
<evidence type="ECO:0000313" key="2">
    <source>
        <dbReference type="Proteomes" id="UP001151699"/>
    </source>
</evidence>